<dbReference type="Pfam" id="PF00005">
    <property type="entry name" value="ABC_tran"/>
    <property type="match status" value="1"/>
</dbReference>
<evidence type="ECO:0000259" key="15">
    <source>
        <dbReference type="PROSITE" id="PS50893"/>
    </source>
</evidence>
<dbReference type="Gene3D" id="1.20.1560.10">
    <property type="entry name" value="ABC transporter type 1, transmembrane domain"/>
    <property type="match status" value="1"/>
</dbReference>
<feature type="transmembrane region" description="Helical" evidence="14">
    <location>
        <begin position="175"/>
        <end position="192"/>
    </location>
</feature>
<evidence type="ECO:0000256" key="11">
    <source>
        <dbReference type="ARBA" id="ARBA00055355"/>
    </source>
</evidence>
<dbReference type="InterPro" id="IPR003439">
    <property type="entry name" value="ABC_transporter-like_ATP-bd"/>
</dbReference>
<keyword evidence="7" id="KW-0378">Hydrolase</keyword>
<dbReference type="FunFam" id="3.40.50.300:FF:000299">
    <property type="entry name" value="ABC transporter ATP-binding protein/permease"/>
    <property type="match status" value="1"/>
</dbReference>
<dbReference type="PROSITE" id="PS50893">
    <property type="entry name" value="ABC_TRANSPORTER_2"/>
    <property type="match status" value="1"/>
</dbReference>
<dbReference type="EMBL" id="PPTF01000052">
    <property type="protein sequence ID" value="POA98525.1"/>
    <property type="molecule type" value="Genomic_DNA"/>
</dbReference>
<keyword evidence="3" id="KW-1003">Cell membrane</keyword>
<dbReference type="InterPro" id="IPR027417">
    <property type="entry name" value="P-loop_NTPase"/>
</dbReference>
<dbReference type="PROSITE" id="PS50929">
    <property type="entry name" value="ABC_TM1F"/>
    <property type="match status" value="1"/>
</dbReference>
<evidence type="ECO:0000256" key="3">
    <source>
        <dbReference type="ARBA" id="ARBA00022475"/>
    </source>
</evidence>
<dbReference type="AlphaFoldDB" id="A0A2K4MP30"/>
<name>A0A2K4MP30_9NEIS</name>
<comment type="subcellular location">
    <subcellularLocation>
        <location evidence="1">Cell membrane</location>
        <topology evidence="1">Multi-pass membrane protein</topology>
    </subcellularLocation>
</comment>
<dbReference type="PANTHER" id="PTHR43394:SF1">
    <property type="entry name" value="ATP-BINDING CASSETTE SUB-FAMILY B MEMBER 10, MITOCHONDRIAL"/>
    <property type="match status" value="1"/>
</dbReference>
<keyword evidence="5" id="KW-0204">Cytolysis</keyword>
<dbReference type="InterPro" id="IPR017750">
    <property type="entry name" value="ATPase_T1SS"/>
</dbReference>
<keyword evidence="6" id="KW-0547">Nucleotide-binding</keyword>
<keyword evidence="4 14" id="KW-0812">Transmembrane</keyword>
<proteinExistence type="inferred from homology"/>
<dbReference type="GO" id="GO:0008233">
    <property type="term" value="F:peptidase activity"/>
    <property type="evidence" value="ECO:0007669"/>
    <property type="project" value="InterPro"/>
</dbReference>
<dbReference type="GO" id="GO:0015421">
    <property type="term" value="F:ABC-type oligopeptide transporter activity"/>
    <property type="evidence" value="ECO:0007669"/>
    <property type="project" value="TreeGrafter"/>
</dbReference>
<evidence type="ECO:0000256" key="5">
    <source>
        <dbReference type="ARBA" id="ARBA00022735"/>
    </source>
</evidence>
<evidence type="ECO:0000313" key="19">
    <source>
        <dbReference type="Proteomes" id="UP000236416"/>
    </source>
</evidence>
<feature type="transmembrane region" description="Helical" evidence="14">
    <location>
        <begin position="310"/>
        <end position="328"/>
    </location>
</feature>
<dbReference type="Gene3D" id="3.40.50.300">
    <property type="entry name" value="P-loop containing nucleotide triphosphate hydrolases"/>
    <property type="match status" value="1"/>
</dbReference>
<feature type="transmembrane region" description="Helical" evidence="14">
    <location>
        <begin position="281"/>
        <end position="304"/>
    </location>
</feature>
<dbReference type="CDD" id="cd02421">
    <property type="entry name" value="Peptidase_C39_likeD"/>
    <property type="match status" value="1"/>
</dbReference>
<protein>
    <recommendedName>
        <fullName evidence="13">Cyclolysin secretion/processing ATP-binding protein CyaB</fullName>
    </recommendedName>
</protein>
<dbReference type="InterPro" id="IPR017871">
    <property type="entry name" value="ABC_transporter-like_CS"/>
</dbReference>
<evidence type="ECO:0000256" key="2">
    <source>
        <dbReference type="ARBA" id="ARBA00022448"/>
    </source>
</evidence>
<dbReference type="InterPro" id="IPR036640">
    <property type="entry name" value="ABC1_TM_sf"/>
</dbReference>
<feature type="domain" description="ABC transmembrane type-1" evidence="16">
    <location>
        <begin position="175"/>
        <end position="453"/>
    </location>
</feature>
<dbReference type="CDD" id="cd03245">
    <property type="entry name" value="ABCC_bacteriocin_exporters"/>
    <property type="match status" value="1"/>
</dbReference>
<dbReference type="GO" id="GO:0016887">
    <property type="term" value="F:ATP hydrolysis activity"/>
    <property type="evidence" value="ECO:0007669"/>
    <property type="project" value="InterPro"/>
</dbReference>
<comment type="caution">
    <text evidence="18">The sequence shown here is derived from an EMBL/GenBank/DDBJ whole genome shotgun (WGS) entry which is preliminary data.</text>
</comment>
<keyword evidence="19" id="KW-1185">Reference proteome</keyword>
<dbReference type="SUPFAM" id="SSF90123">
    <property type="entry name" value="ABC transporter transmembrane region"/>
    <property type="match status" value="1"/>
</dbReference>
<keyword evidence="10 14" id="KW-0472">Membrane</keyword>
<dbReference type="GO" id="GO:0006508">
    <property type="term" value="P:proteolysis"/>
    <property type="evidence" value="ECO:0007669"/>
    <property type="project" value="InterPro"/>
</dbReference>
<dbReference type="GO" id="GO:0031640">
    <property type="term" value="P:killing of cells of another organism"/>
    <property type="evidence" value="ECO:0007669"/>
    <property type="project" value="UniProtKB-KW"/>
</dbReference>
<evidence type="ECO:0000256" key="8">
    <source>
        <dbReference type="ARBA" id="ARBA00022840"/>
    </source>
</evidence>
<dbReference type="InterPro" id="IPR039421">
    <property type="entry name" value="Type_1_exporter"/>
</dbReference>
<evidence type="ECO:0000313" key="18">
    <source>
        <dbReference type="EMBL" id="POA98525.1"/>
    </source>
</evidence>
<feature type="domain" description="Peptidase C39" evidence="17">
    <location>
        <begin position="16"/>
        <end position="139"/>
    </location>
</feature>
<dbReference type="SUPFAM" id="SSF52540">
    <property type="entry name" value="P-loop containing nucleoside triphosphate hydrolases"/>
    <property type="match status" value="1"/>
</dbReference>
<dbReference type="SMART" id="SM00382">
    <property type="entry name" value="AAA"/>
    <property type="match status" value="1"/>
</dbReference>
<dbReference type="PANTHER" id="PTHR43394">
    <property type="entry name" value="ATP-DEPENDENT PERMEASE MDL1, MITOCHONDRIAL"/>
    <property type="match status" value="1"/>
</dbReference>
<evidence type="ECO:0000256" key="10">
    <source>
        <dbReference type="ARBA" id="ARBA00023136"/>
    </source>
</evidence>
<evidence type="ECO:0000256" key="13">
    <source>
        <dbReference type="ARBA" id="ARBA00072252"/>
    </source>
</evidence>
<dbReference type="NCBIfam" id="TIGR03375">
    <property type="entry name" value="type_I_sec_LssB"/>
    <property type="match status" value="1"/>
</dbReference>
<dbReference type="Pfam" id="PF00664">
    <property type="entry name" value="ABC_membrane"/>
    <property type="match status" value="1"/>
</dbReference>
<feature type="domain" description="ABC transporter" evidence="15">
    <location>
        <begin position="487"/>
        <end position="722"/>
    </location>
</feature>
<dbReference type="GO" id="GO:0005524">
    <property type="term" value="F:ATP binding"/>
    <property type="evidence" value="ECO:0007669"/>
    <property type="project" value="UniProtKB-KW"/>
</dbReference>
<dbReference type="PROSITE" id="PS50990">
    <property type="entry name" value="PEPTIDASE_C39"/>
    <property type="match status" value="1"/>
</dbReference>
<feature type="transmembrane region" description="Helical" evidence="14">
    <location>
        <begin position="204"/>
        <end position="226"/>
    </location>
</feature>
<feature type="transmembrane region" description="Helical" evidence="14">
    <location>
        <begin position="397"/>
        <end position="418"/>
    </location>
</feature>
<keyword evidence="2" id="KW-0813">Transport</keyword>
<evidence type="ECO:0000256" key="7">
    <source>
        <dbReference type="ARBA" id="ARBA00022801"/>
    </source>
</evidence>
<dbReference type="InterPro" id="IPR003593">
    <property type="entry name" value="AAA+_ATPase"/>
</dbReference>
<dbReference type="Gene3D" id="3.90.70.10">
    <property type="entry name" value="Cysteine proteinases"/>
    <property type="match status" value="1"/>
</dbReference>
<dbReference type="CDD" id="cd18587">
    <property type="entry name" value="ABC_6TM_LapB_like"/>
    <property type="match status" value="1"/>
</dbReference>
<dbReference type="PROSITE" id="PS00211">
    <property type="entry name" value="ABC_TRANSPORTER_1"/>
    <property type="match status" value="1"/>
</dbReference>
<dbReference type="Proteomes" id="UP000236416">
    <property type="component" value="Unassembled WGS sequence"/>
</dbReference>
<keyword evidence="9 14" id="KW-1133">Transmembrane helix</keyword>
<evidence type="ECO:0000259" key="17">
    <source>
        <dbReference type="PROSITE" id="PS50990"/>
    </source>
</evidence>
<reference evidence="18 19" key="1">
    <citation type="submission" date="2018-01" db="EMBL/GenBank/DDBJ databases">
        <title>Genomic Sequence of Chromobacterium MWU13-2610 from wild cranberry bogs within the Cape Cod National Seashore.</title>
        <authorList>
            <person name="O'Hara-Hanley K."/>
            <person name="Soby S."/>
            <person name="Harrison A."/>
        </authorList>
    </citation>
    <scope>NUCLEOTIDE SEQUENCE [LARGE SCALE GENOMIC DNA]</scope>
    <source>
        <strain evidence="18 19">MWU13-2610</strain>
    </source>
</reference>
<evidence type="ECO:0000256" key="4">
    <source>
        <dbReference type="ARBA" id="ARBA00022692"/>
    </source>
</evidence>
<evidence type="ECO:0000256" key="6">
    <source>
        <dbReference type="ARBA" id="ARBA00022741"/>
    </source>
</evidence>
<dbReference type="InterPro" id="IPR011527">
    <property type="entry name" value="ABC1_TM_dom"/>
</dbReference>
<evidence type="ECO:0000256" key="14">
    <source>
        <dbReference type="SAM" id="Phobius"/>
    </source>
</evidence>
<evidence type="ECO:0000256" key="9">
    <source>
        <dbReference type="ARBA" id="ARBA00022989"/>
    </source>
</evidence>
<keyword evidence="8" id="KW-0067">ATP-binding</keyword>
<evidence type="ECO:0000256" key="1">
    <source>
        <dbReference type="ARBA" id="ARBA00004651"/>
    </source>
</evidence>
<comment type="similarity">
    <text evidence="12">Belongs to the ABC transporter superfamily. Cyclolysin exporter (TC 3.A.1.109.2) family.</text>
</comment>
<comment type="function">
    <text evidence="11">Involved in the export of calmodulin-sensitive adenylate cyclase-hemolysin (cyclolysin).</text>
</comment>
<sequence length="723" mass="79112">MQNISQEIPNGGLHLQATHLDPLLDCLFALARQYGINATRESLVAGIPLQNNRLTPSMFSRSARRIGLTSRVVRKPLPQLPQALLPAVLLLKSEEACILRGIDLKAGIVRFSHSELPESEETRSLDEFAALYSGIAILIRPRFRYDRRAPEMGNIRSRHWFWHAVIGGLPLYRDSLLASLMINIFALVLPLVSMNVYDRVVPNLAIYTLWVLAAGAILSLVFDFLLKMTRGYMLDLASKRIDIQLSSLIMERVLGVRMSAKPASVGAFAANLRSFETIRDFIASASITALIDLPFVLIFLAAVAWIQPLLMLPILIGGAMMLIFALLIQEKMKVLTEATLRATAQRNAQLVETLGELESIKILAAEGQQQGRWEEATAYLAHIGARLKMLAASANNFSGLVQQSVTIAVLVIGVYAIFRGQASQGGVIAAVMLSGRAMAPLGQLVGLLTQYHNAKLSLKSLDTFMEMPVEREKDANFFHRTSFKGDIEFRNVDFQYPDNPANALRNVSFHLKAGERVGIIGRIGSGKSTLQRLIMGLYHPDQGSVRIDGIDIHQIDPTELRRNIGHVPQDASLFYGTLRQNIAMGSPHAYDASIEAAVELAGLSEFVNGHPQGYDMIIGERGQSLSGGQRKAVTIARALLNAPPILLLDEPTSNMDSGAEAHIKQTLAKIMPGKTVVLITHHAALLDLVDRLIIIENGAIVADGPKAEVIQALQQGQVSRGKT</sequence>
<dbReference type="InterPro" id="IPR005074">
    <property type="entry name" value="Peptidase_C39"/>
</dbReference>
<gene>
    <name evidence="18" type="ORF">C2134_11400</name>
</gene>
<accession>A0A2K4MP30</accession>
<evidence type="ECO:0000256" key="12">
    <source>
        <dbReference type="ARBA" id="ARBA00061173"/>
    </source>
</evidence>
<evidence type="ECO:0000259" key="16">
    <source>
        <dbReference type="PROSITE" id="PS50929"/>
    </source>
</evidence>
<organism evidence="18 19">
    <name type="scientific">Chromobacterium sinusclupearum</name>
    <dbReference type="NCBI Taxonomy" id="2077146"/>
    <lineage>
        <taxon>Bacteria</taxon>
        <taxon>Pseudomonadati</taxon>
        <taxon>Pseudomonadota</taxon>
        <taxon>Betaproteobacteria</taxon>
        <taxon>Neisseriales</taxon>
        <taxon>Chromobacteriaceae</taxon>
        <taxon>Chromobacterium</taxon>
    </lineage>
</organism>
<keyword evidence="5" id="KW-0354">Hemolysis</keyword>
<dbReference type="GO" id="GO:0005886">
    <property type="term" value="C:plasma membrane"/>
    <property type="evidence" value="ECO:0007669"/>
    <property type="project" value="UniProtKB-SubCell"/>
</dbReference>